<name>A0A7W9A2A7_9CAUL</name>
<dbReference type="EMBL" id="JACIJB010000001">
    <property type="protein sequence ID" value="MBB5659893.1"/>
    <property type="molecule type" value="Genomic_DNA"/>
</dbReference>
<dbReference type="Proteomes" id="UP000548978">
    <property type="component" value="Unassembled WGS sequence"/>
</dbReference>
<dbReference type="RefSeq" id="WP_123287467.1">
    <property type="nucleotide sequence ID" value="NZ_JACIJB010000001.1"/>
</dbReference>
<accession>A0A7W9A2A7</accession>
<keyword evidence="2" id="KW-1185">Reference proteome</keyword>
<organism evidence="1 2">
    <name type="scientific">Brevundimonas halotolerans</name>
    <dbReference type="NCBI Taxonomy" id="69670"/>
    <lineage>
        <taxon>Bacteria</taxon>
        <taxon>Pseudomonadati</taxon>
        <taxon>Pseudomonadota</taxon>
        <taxon>Alphaproteobacteria</taxon>
        <taxon>Caulobacterales</taxon>
        <taxon>Caulobacteraceae</taxon>
        <taxon>Brevundimonas</taxon>
    </lineage>
</organism>
<proteinExistence type="predicted"/>
<comment type="caution">
    <text evidence="1">The sequence shown here is derived from an EMBL/GenBank/DDBJ whole genome shotgun (WGS) entry which is preliminary data.</text>
</comment>
<sequence>MARLFDAYLIADWTAAETRKLGDQSLWVGVAKRDVRFRLYTETHNVASRAEGEALIASLLADHRKRGDRVLVGFDFNLGYPAGTGQRLGLKDTSWRGLWDFIASNVVDKADNTNNRYQVAAKMNRLMTDQAWPFWGAPAKQTQRWLTATKPPEGAGADIPEFRATERAAREGRLQPKSVWQMHGAGAVGGQTLVGIAAVNRLLKKLDPSAAVWPFGTGWRALDPSDIEPLSALVVEVWPSLFNAQPKEGEFKDQAQVRVTAETFANMDERGELAAAFAPPKGASDDLIRQVETEEGWVLGVTRLPPA</sequence>
<gene>
    <name evidence="1" type="ORF">FHS65_000611</name>
</gene>
<protein>
    <recommendedName>
        <fullName evidence="3">Cobalamin biosynthesis protein CbiG</fullName>
    </recommendedName>
</protein>
<evidence type="ECO:0000313" key="1">
    <source>
        <dbReference type="EMBL" id="MBB5659893.1"/>
    </source>
</evidence>
<reference evidence="1 2" key="1">
    <citation type="submission" date="2020-08" db="EMBL/GenBank/DDBJ databases">
        <title>Genomic Encyclopedia of Type Strains, Phase IV (KMG-IV): sequencing the most valuable type-strain genomes for metagenomic binning, comparative biology and taxonomic classification.</title>
        <authorList>
            <person name="Goeker M."/>
        </authorList>
    </citation>
    <scope>NUCLEOTIDE SEQUENCE [LARGE SCALE GENOMIC DNA]</scope>
    <source>
        <strain evidence="1 2">DSM 24448</strain>
    </source>
</reference>
<evidence type="ECO:0008006" key="3">
    <source>
        <dbReference type="Google" id="ProtNLM"/>
    </source>
</evidence>
<dbReference type="AlphaFoldDB" id="A0A7W9A2A7"/>
<evidence type="ECO:0000313" key="2">
    <source>
        <dbReference type="Proteomes" id="UP000548978"/>
    </source>
</evidence>
<dbReference type="OrthoDB" id="9804758at2"/>